<reference evidence="15" key="1">
    <citation type="submission" date="2024-06" db="EMBL/GenBank/DDBJ databases">
        <authorList>
            <person name="Coelho C."/>
            <person name="Bento M."/>
            <person name="Garcia E."/>
            <person name="Camelo A."/>
            <person name="Brandao I."/>
            <person name="Espirito Santo C."/>
            <person name="Trovao J."/>
            <person name="Verissimo A."/>
            <person name="Costa J."/>
            <person name="Tiago I."/>
        </authorList>
    </citation>
    <scope>NUCLEOTIDE SEQUENCE</scope>
    <source>
        <strain evidence="15">KWT182</strain>
    </source>
</reference>
<keyword evidence="8 12" id="KW-0472">Membrane</keyword>
<evidence type="ECO:0000259" key="13">
    <source>
        <dbReference type="PROSITE" id="PS50111"/>
    </source>
</evidence>
<evidence type="ECO:0000256" key="4">
    <source>
        <dbReference type="ARBA" id="ARBA00022500"/>
    </source>
</evidence>
<evidence type="ECO:0000256" key="3">
    <source>
        <dbReference type="ARBA" id="ARBA00022481"/>
    </source>
</evidence>
<dbReference type="GO" id="GO:0007165">
    <property type="term" value="P:signal transduction"/>
    <property type="evidence" value="ECO:0007669"/>
    <property type="project" value="UniProtKB-KW"/>
</dbReference>
<keyword evidence="4" id="KW-0145">Chemotaxis</keyword>
<organism evidence="15">
    <name type="scientific">Acerihabitans sp. KWT182</name>
    <dbReference type="NCBI Taxonomy" id="3157919"/>
    <lineage>
        <taxon>Bacteria</taxon>
        <taxon>Pseudomonadati</taxon>
        <taxon>Pseudomonadota</taxon>
        <taxon>Gammaproteobacteria</taxon>
        <taxon>Enterobacterales</taxon>
        <taxon>Pectobacteriaceae</taxon>
        <taxon>Acerihabitans</taxon>
    </lineage>
</organism>
<keyword evidence="7 12" id="KW-1133">Transmembrane helix</keyword>
<comment type="similarity">
    <text evidence="10">Belongs to the methyl-accepting chemotaxis (MCP) protein family.</text>
</comment>
<evidence type="ECO:0000256" key="2">
    <source>
        <dbReference type="ARBA" id="ARBA00022475"/>
    </source>
</evidence>
<feature type="domain" description="HAMP" evidence="14">
    <location>
        <begin position="213"/>
        <end position="265"/>
    </location>
</feature>
<sequence>MKNIKIRTALMVILIFFSLLWLGVSTYTLFSLNQVNQTLNLSNNEQLNSDIINGANDHYYRVITALERAARAGQSGGRAEAESTLGEVASELALIDQGLAEFKNIDHGLLDPLLVDKIYNSSLQLRTLGMQPLLQAVKDGRYDDFNAGLHENYLPLRTQFTTVMQQYNEALGSIKRGSNERIALLVAFCQRALLAALLAGAVIVLFTDRYLVRHLVRPLDAIKAHFRALSAGRLGFVITDMGRNCVGELIPFLRDMQTNWVNTVTQIRGSAESIYRGASEISQGNTDLSSRTEQQASALEETAASMEQLNSTVKHNTENAHQASKLAQDASQTAKKGGAIVEEVVTTMGSIAASSKKSLKLSM</sequence>
<evidence type="ECO:0000256" key="12">
    <source>
        <dbReference type="SAM" id="Phobius"/>
    </source>
</evidence>
<evidence type="ECO:0000256" key="5">
    <source>
        <dbReference type="ARBA" id="ARBA00022519"/>
    </source>
</evidence>
<keyword evidence="6 12" id="KW-0812">Transmembrane</keyword>
<name>A0AAU7Q8J0_9GAMM</name>
<dbReference type="GO" id="GO:0005886">
    <property type="term" value="C:plasma membrane"/>
    <property type="evidence" value="ECO:0007669"/>
    <property type="project" value="UniProtKB-SubCell"/>
</dbReference>
<evidence type="ECO:0000256" key="7">
    <source>
        <dbReference type="ARBA" id="ARBA00022989"/>
    </source>
</evidence>
<dbReference type="PRINTS" id="PR00260">
    <property type="entry name" value="CHEMTRNSDUCR"/>
</dbReference>
<evidence type="ECO:0000259" key="14">
    <source>
        <dbReference type="PROSITE" id="PS50885"/>
    </source>
</evidence>
<dbReference type="EMBL" id="CP157947">
    <property type="protein sequence ID" value="XBS69344.1"/>
    <property type="molecule type" value="Genomic_DNA"/>
</dbReference>
<dbReference type="GO" id="GO:0006935">
    <property type="term" value="P:chemotaxis"/>
    <property type="evidence" value="ECO:0007669"/>
    <property type="project" value="UniProtKB-KW"/>
</dbReference>
<comment type="subcellular location">
    <subcellularLocation>
        <location evidence="1">Cell inner membrane</location>
        <topology evidence="1">Multi-pass membrane protein</topology>
    </subcellularLocation>
</comment>
<feature type="domain" description="Methyl-accepting transducer" evidence="13">
    <location>
        <begin position="270"/>
        <end position="363"/>
    </location>
</feature>
<evidence type="ECO:0000313" key="15">
    <source>
        <dbReference type="EMBL" id="XBS69344.1"/>
    </source>
</evidence>
<accession>A0AAU7Q8J0</accession>
<keyword evidence="3" id="KW-0488">Methylation</keyword>
<dbReference type="AlphaFoldDB" id="A0AAU7Q8J0"/>
<evidence type="ECO:0000256" key="1">
    <source>
        <dbReference type="ARBA" id="ARBA00004429"/>
    </source>
</evidence>
<evidence type="ECO:0000256" key="10">
    <source>
        <dbReference type="ARBA" id="ARBA00029447"/>
    </source>
</evidence>
<dbReference type="GO" id="GO:0004888">
    <property type="term" value="F:transmembrane signaling receptor activity"/>
    <property type="evidence" value="ECO:0007669"/>
    <property type="project" value="InterPro"/>
</dbReference>
<evidence type="ECO:0000256" key="11">
    <source>
        <dbReference type="PROSITE-ProRule" id="PRU00284"/>
    </source>
</evidence>
<gene>
    <name evidence="15" type="ORF">ABK905_23380</name>
</gene>
<keyword evidence="5" id="KW-0997">Cell inner membrane</keyword>
<evidence type="ECO:0000256" key="6">
    <source>
        <dbReference type="ARBA" id="ARBA00022692"/>
    </source>
</evidence>
<protein>
    <submittedName>
        <fullName evidence="15">Tar ligand binding domain-containing protein</fullName>
    </submittedName>
</protein>
<proteinExistence type="inferred from homology"/>
<dbReference type="PROSITE" id="PS50885">
    <property type="entry name" value="HAMP"/>
    <property type="match status" value="1"/>
</dbReference>
<evidence type="ECO:0000256" key="8">
    <source>
        <dbReference type="ARBA" id="ARBA00023136"/>
    </source>
</evidence>
<keyword evidence="2" id="KW-1003">Cell membrane</keyword>
<dbReference type="InterPro" id="IPR004089">
    <property type="entry name" value="MCPsignal_dom"/>
</dbReference>
<evidence type="ECO:0000256" key="9">
    <source>
        <dbReference type="ARBA" id="ARBA00023224"/>
    </source>
</evidence>
<dbReference type="PROSITE" id="PS50111">
    <property type="entry name" value="CHEMOTAXIS_TRANSDUC_2"/>
    <property type="match status" value="1"/>
</dbReference>
<dbReference type="InterPro" id="IPR004090">
    <property type="entry name" value="Chemotax_Me-accpt_rcpt"/>
</dbReference>
<keyword evidence="9 11" id="KW-0807">Transducer</keyword>
<dbReference type="Gene3D" id="1.10.287.950">
    <property type="entry name" value="Methyl-accepting chemotaxis protein"/>
    <property type="match status" value="1"/>
</dbReference>
<dbReference type="SUPFAM" id="SSF58104">
    <property type="entry name" value="Methyl-accepting chemotaxis protein (MCP) signaling domain"/>
    <property type="match status" value="1"/>
</dbReference>
<dbReference type="PANTHER" id="PTHR43531:SF14">
    <property type="entry name" value="METHYL-ACCEPTING CHEMOTAXIS PROTEIN I-RELATED"/>
    <property type="match status" value="1"/>
</dbReference>
<dbReference type="Pfam" id="PF02203">
    <property type="entry name" value="TarH"/>
    <property type="match status" value="1"/>
</dbReference>
<dbReference type="InterPro" id="IPR051310">
    <property type="entry name" value="MCP_chemotaxis"/>
</dbReference>
<dbReference type="InterPro" id="IPR003122">
    <property type="entry name" value="Tar_rcpt_lig-bd"/>
</dbReference>
<dbReference type="PANTHER" id="PTHR43531">
    <property type="entry name" value="PROTEIN ICFG"/>
    <property type="match status" value="1"/>
</dbReference>
<feature type="transmembrane region" description="Helical" evidence="12">
    <location>
        <begin position="182"/>
        <end position="207"/>
    </location>
</feature>
<dbReference type="InterPro" id="IPR003660">
    <property type="entry name" value="HAMP_dom"/>
</dbReference>